<organism evidence="2 3">
    <name type="scientific">Minwuia thermotolerans</name>
    <dbReference type="NCBI Taxonomy" id="2056226"/>
    <lineage>
        <taxon>Bacteria</taxon>
        <taxon>Pseudomonadati</taxon>
        <taxon>Pseudomonadota</taxon>
        <taxon>Alphaproteobacteria</taxon>
        <taxon>Minwuiales</taxon>
        <taxon>Minwuiaceae</taxon>
        <taxon>Minwuia</taxon>
    </lineage>
</organism>
<evidence type="ECO:0000313" key="2">
    <source>
        <dbReference type="EMBL" id="PJK29031.1"/>
    </source>
</evidence>
<dbReference type="EMBL" id="PHIG01000037">
    <property type="protein sequence ID" value="PJK29031.1"/>
    <property type="molecule type" value="Genomic_DNA"/>
</dbReference>
<reference evidence="2 3" key="1">
    <citation type="submission" date="2017-11" db="EMBL/GenBank/DDBJ databases">
        <title>Draft genome sequence of Rhizobiales bacterium SY3-13.</title>
        <authorList>
            <person name="Sun C."/>
        </authorList>
    </citation>
    <scope>NUCLEOTIDE SEQUENCE [LARGE SCALE GENOMIC DNA]</scope>
    <source>
        <strain evidence="2 3">SY3-13</strain>
    </source>
</reference>
<gene>
    <name evidence="2" type="ORF">CVT23_14010</name>
</gene>
<keyword evidence="3" id="KW-1185">Reference proteome</keyword>
<proteinExistence type="predicted"/>
<dbReference type="RefSeq" id="WP_109794080.1">
    <property type="nucleotide sequence ID" value="NZ_PHIG01000037.1"/>
</dbReference>
<dbReference type="AlphaFoldDB" id="A0A2M9FZX8"/>
<dbReference type="Gene3D" id="2.60.120.430">
    <property type="entry name" value="Galactose-binding lectin"/>
    <property type="match status" value="1"/>
</dbReference>
<protein>
    <submittedName>
        <fullName evidence="2">Uncharacterized protein</fullName>
    </submittedName>
</protein>
<feature type="signal peptide" evidence="1">
    <location>
        <begin position="1"/>
        <end position="23"/>
    </location>
</feature>
<feature type="chain" id="PRO_5014844831" evidence="1">
    <location>
        <begin position="24"/>
        <end position="364"/>
    </location>
</feature>
<name>A0A2M9FZX8_9PROT</name>
<sequence>MKRISQILSVGAALALAAPAVQAQVAAEPTRADALAGALAGSEEGVRAMERYLDSAGAAQVSADRAAGLIRELRRSGLADDPQVLQQAADRISSAASRSFVSARIYKTRVTSTFRMDEKRIGFDFGPPDAETRDGFQKVDTRSEMVKGPNPSAMRRPEGESLLRDGIRNLRQVKLPVANGKYRVMIATDDIGVPEATANPYGSAMKVNGERVRVAAQTPKNWVNETYLAEPQSYLAEDGAAAADEVAKRGNAQGPTTGGMVVIETEVENGELQLVFDLIEGQETYLTGVILEPAGEESVFAPSAEARQVLFTRPEDILVATERVETARQELVSEIVAEAGPEQVARLLDLPEPVFEPVNDVSPN</sequence>
<dbReference type="Proteomes" id="UP000229498">
    <property type="component" value="Unassembled WGS sequence"/>
</dbReference>
<evidence type="ECO:0000313" key="3">
    <source>
        <dbReference type="Proteomes" id="UP000229498"/>
    </source>
</evidence>
<keyword evidence="1" id="KW-0732">Signal</keyword>
<comment type="caution">
    <text evidence="2">The sequence shown here is derived from an EMBL/GenBank/DDBJ whole genome shotgun (WGS) entry which is preliminary data.</text>
</comment>
<accession>A0A2M9FZX8</accession>
<evidence type="ECO:0000256" key="1">
    <source>
        <dbReference type="SAM" id="SignalP"/>
    </source>
</evidence>